<dbReference type="OrthoDB" id="2970850at2"/>
<dbReference type="STRING" id="568899.SAMN05192534_11460"/>
<protein>
    <submittedName>
        <fullName evidence="1">Uncharacterized protein</fullName>
    </submittedName>
</protein>
<name>A0A1G8G6Q9_9BACI</name>
<accession>A0A1G8G6Q9</accession>
<dbReference type="RefSeq" id="WP_091274135.1">
    <property type="nucleotide sequence ID" value="NZ_FNDK01000014.1"/>
</dbReference>
<gene>
    <name evidence="1" type="ORF">SAMN05192534_11460</name>
</gene>
<evidence type="ECO:0000313" key="2">
    <source>
        <dbReference type="Proteomes" id="UP000199163"/>
    </source>
</evidence>
<proteinExistence type="predicted"/>
<dbReference type="EMBL" id="FNDK01000014">
    <property type="protein sequence ID" value="SDH89980.1"/>
    <property type="molecule type" value="Genomic_DNA"/>
</dbReference>
<dbReference type="Proteomes" id="UP000199163">
    <property type="component" value="Unassembled WGS sequence"/>
</dbReference>
<reference evidence="1 2" key="1">
    <citation type="submission" date="2016-10" db="EMBL/GenBank/DDBJ databases">
        <authorList>
            <person name="de Groot N.N."/>
        </authorList>
    </citation>
    <scope>NUCLEOTIDE SEQUENCE [LARGE SCALE GENOMIC DNA]</scope>
    <source>
        <strain evidence="1 2">DSM 21632</strain>
    </source>
</reference>
<organism evidence="1 2">
    <name type="scientific">Alteribacillus persepolensis</name>
    <dbReference type="NCBI Taxonomy" id="568899"/>
    <lineage>
        <taxon>Bacteria</taxon>
        <taxon>Bacillati</taxon>
        <taxon>Bacillota</taxon>
        <taxon>Bacilli</taxon>
        <taxon>Bacillales</taxon>
        <taxon>Bacillaceae</taxon>
        <taxon>Alteribacillus</taxon>
    </lineage>
</organism>
<dbReference type="AlphaFoldDB" id="A0A1G8G6Q9"/>
<evidence type="ECO:0000313" key="1">
    <source>
        <dbReference type="EMBL" id="SDH89980.1"/>
    </source>
</evidence>
<keyword evidence="2" id="KW-1185">Reference proteome</keyword>
<sequence length="61" mass="7214">MAFIIVDDMQVPAKKFETMHEAKSEAVDHEMVVEDDEGNYWVIDEENFPKIEAYGYRRMTN</sequence>